<evidence type="ECO:0000313" key="10">
    <source>
        <dbReference type="Proteomes" id="UP000265581"/>
    </source>
</evidence>
<organism evidence="9 10">
    <name type="scientific">Aeromicrobium endophyticum</name>
    <dbReference type="NCBI Taxonomy" id="2292704"/>
    <lineage>
        <taxon>Bacteria</taxon>
        <taxon>Bacillati</taxon>
        <taxon>Actinomycetota</taxon>
        <taxon>Actinomycetes</taxon>
        <taxon>Propionibacteriales</taxon>
        <taxon>Nocardioidaceae</taxon>
        <taxon>Aeromicrobium</taxon>
    </lineage>
</organism>
<evidence type="ECO:0000256" key="4">
    <source>
        <dbReference type="ARBA" id="ARBA00022692"/>
    </source>
</evidence>
<evidence type="ECO:0000256" key="1">
    <source>
        <dbReference type="ARBA" id="ARBA00004651"/>
    </source>
</evidence>
<accession>A0A371P5T0</accession>
<dbReference type="SUPFAM" id="SSF161098">
    <property type="entry name" value="MetI-like"/>
    <property type="match status" value="1"/>
</dbReference>
<dbReference type="PROSITE" id="PS50928">
    <property type="entry name" value="ABC_TM1"/>
    <property type="match status" value="1"/>
</dbReference>
<comment type="caution">
    <text evidence="9">The sequence shown here is derived from an EMBL/GenBank/DDBJ whole genome shotgun (WGS) entry which is preliminary data.</text>
</comment>
<dbReference type="Pfam" id="PF00528">
    <property type="entry name" value="BPD_transp_1"/>
    <property type="match status" value="1"/>
</dbReference>
<comment type="subcellular location">
    <subcellularLocation>
        <location evidence="1 7">Cell membrane</location>
        <topology evidence="1 7">Multi-pass membrane protein</topology>
    </subcellularLocation>
</comment>
<name>A0A371P5T0_9ACTN</name>
<reference evidence="9 10" key="1">
    <citation type="submission" date="2018-08" db="EMBL/GenBank/DDBJ databases">
        <title>Aeromicrobium sp. M2KJ-4, whole genome shotgun sequence.</title>
        <authorList>
            <person name="Tuo L."/>
        </authorList>
    </citation>
    <scope>NUCLEOTIDE SEQUENCE [LARGE SCALE GENOMIC DNA]</scope>
    <source>
        <strain evidence="9 10">M2KJ-4</strain>
    </source>
</reference>
<dbReference type="GO" id="GO:0055085">
    <property type="term" value="P:transmembrane transport"/>
    <property type="evidence" value="ECO:0007669"/>
    <property type="project" value="InterPro"/>
</dbReference>
<dbReference type="EMBL" id="QUBR01000002">
    <property type="protein sequence ID" value="REK70908.1"/>
    <property type="molecule type" value="Genomic_DNA"/>
</dbReference>
<dbReference type="InterPro" id="IPR035906">
    <property type="entry name" value="MetI-like_sf"/>
</dbReference>
<proteinExistence type="inferred from homology"/>
<feature type="transmembrane region" description="Helical" evidence="7">
    <location>
        <begin position="190"/>
        <end position="210"/>
    </location>
</feature>
<sequence length="325" mass="34156">MTPSVRSRLWASATSFALGFGVGNYGVLQVPRPDQWVWIAVAVVLMLTGAAGVLFADTSRAVSFWAILGVEVFAVFTLVPLLWTFTVATTPEGATARTLLPQDISWSAFDGAISSGTLRSAATTSLLVALVATVVAVALAVPAAYALVRLQVRARRLVYGLVVAALLMPVLALAGPFADQLVSLGAYGSRLALVVPMLVVTLPLATWLCVTVMRDVPWTLLDAVRADGATRPQQLRRFAVPHLGPGVVAAALLVFVAACNDFALGAGLAPDRPSLPLPATLLVASRQVDGSSAVAAAGLLWLLIPLIVLLVLPRRINHLLGRSYR</sequence>
<feature type="transmembrane region" description="Helical" evidence="7">
    <location>
        <begin position="246"/>
        <end position="270"/>
    </location>
</feature>
<dbReference type="AlphaFoldDB" id="A0A371P5T0"/>
<feature type="transmembrane region" description="Helical" evidence="7">
    <location>
        <begin position="62"/>
        <end position="83"/>
    </location>
</feature>
<feature type="domain" description="ABC transmembrane type-1" evidence="8">
    <location>
        <begin position="122"/>
        <end position="312"/>
    </location>
</feature>
<dbReference type="Gene3D" id="1.10.3720.10">
    <property type="entry name" value="MetI-like"/>
    <property type="match status" value="1"/>
</dbReference>
<dbReference type="InterPro" id="IPR000515">
    <property type="entry name" value="MetI-like"/>
</dbReference>
<evidence type="ECO:0000256" key="3">
    <source>
        <dbReference type="ARBA" id="ARBA00022475"/>
    </source>
</evidence>
<dbReference type="InterPro" id="IPR050901">
    <property type="entry name" value="BP-dep_ABC_trans_perm"/>
</dbReference>
<evidence type="ECO:0000256" key="6">
    <source>
        <dbReference type="ARBA" id="ARBA00023136"/>
    </source>
</evidence>
<evidence type="ECO:0000259" key="8">
    <source>
        <dbReference type="PROSITE" id="PS50928"/>
    </source>
</evidence>
<keyword evidence="6 7" id="KW-0472">Membrane</keyword>
<evidence type="ECO:0000256" key="7">
    <source>
        <dbReference type="RuleBase" id="RU363032"/>
    </source>
</evidence>
<evidence type="ECO:0000256" key="2">
    <source>
        <dbReference type="ARBA" id="ARBA00022448"/>
    </source>
</evidence>
<dbReference type="RefSeq" id="WP_119705492.1">
    <property type="nucleotide sequence ID" value="NZ_JBHSOI010000002.1"/>
</dbReference>
<feature type="transmembrane region" description="Helical" evidence="7">
    <location>
        <begin position="290"/>
        <end position="312"/>
    </location>
</feature>
<feature type="transmembrane region" description="Helical" evidence="7">
    <location>
        <begin position="36"/>
        <end position="55"/>
    </location>
</feature>
<evidence type="ECO:0000313" key="9">
    <source>
        <dbReference type="EMBL" id="REK70908.1"/>
    </source>
</evidence>
<dbReference type="PANTHER" id="PTHR32243">
    <property type="entry name" value="MALTOSE TRANSPORT SYSTEM PERMEASE-RELATED"/>
    <property type="match status" value="1"/>
</dbReference>
<evidence type="ECO:0000256" key="5">
    <source>
        <dbReference type="ARBA" id="ARBA00022989"/>
    </source>
</evidence>
<dbReference type="Proteomes" id="UP000265581">
    <property type="component" value="Unassembled WGS sequence"/>
</dbReference>
<keyword evidence="10" id="KW-1185">Reference proteome</keyword>
<comment type="similarity">
    <text evidence="7">Belongs to the binding-protein-dependent transport system permease family.</text>
</comment>
<dbReference type="PANTHER" id="PTHR32243:SF18">
    <property type="entry name" value="INNER MEMBRANE ABC TRANSPORTER PERMEASE PROTEIN YCJP"/>
    <property type="match status" value="1"/>
</dbReference>
<gene>
    <name evidence="9" type="ORF">DX116_17670</name>
</gene>
<feature type="transmembrane region" description="Helical" evidence="7">
    <location>
        <begin position="157"/>
        <end position="178"/>
    </location>
</feature>
<keyword evidence="2 7" id="KW-0813">Transport</keyword>
<dbReference type="GO" id="GO:0005886">
    <property type="term" value="C:plasma membrane"/>
    <property type="evidence" value="ECO:0007669"/>
    <property type="project" value="UniProtKB-SubCell"/>
</dbReference>
<keyword evidence="3" id="KW-1003">Cell membrane</keyword>
<protein>
    <submittedName>
        <fullName evidence="9">Carbohydrate ABC transporter permease</fullName>
    </submittedName>
</protein>
<keyword evidence="5 7" id="KW-1133">Transmembrane helix</keyword>
<keyword evidence="4 7" id="KW-0812">Transmembrane</keyword>
<dbReference type="OrthoDB" id="3743035at2"/>
<feature type="transmembrane region" description="Helical" evidence="7">
    <location>
        <begin position="9"/>
        <end position="30"/>
    </location>
</feature>
<feature type="transmembrane region" description="Helical" evidence="7">
    <location>
        <begin position="126"/>
        <end position="148"/>
    </location>
</feature>